<dbReference type="WBParaSite" id="MhA1_Contig1827.frz3.gene6">
    <property type="protein sequence ID" value="MhA1_Contig1827.frz3.gene6"/>
    <property type="gene ID" value="MhA1_Contig1827.frz3.gene6"/>
</dbReference>
<protein>
    <submittedName>
        <fullName evidence="3">Thyroglobulin type-1 domain-containing protein</fullName>
    </submittedName>
</protein>
<organism evidence="2 3">
    <name type="scientific">Meloidogyne hapla</name>
    <name type="common">Root-knot nematode worm</name>
    <dbReference type="NCBI Taxonomy" id="6305"/>
    <lineage>
        <taxon>Eukaryota</taxon>
        <taxon>Metazoa</taxon>
        <taxon>Ecdysozoa</taxon>
        <taxon>Nematoda</taxon>
        <taxon>Chromadorea</taxon>
        <taxon>Rhabditida</taxon>
        <taxon>Tylenchina</taxon>
        <taxon>Tylenchomorpha</taxon>
        <taxon>Tylenchoidea</taxon>
        <taxon>Meloidogynidae</taxon>
        <taxon>Meloidogyninae</taxon>
        <taxon>Meloidogyne</taxon>
    </lineage>
</organism>
<evidence type="ECO:0000313" key="3">
    <source>
        <dbReference type="WBParaSite" id="MhA1_Contig1827.frz3.gene6"/>
    </source>
</evidence>
<feature type="signal peptide" evidence="1">
    <location>
        <begin position="1"/>
        <end position="20"/>
    </location>
</feature>
<keyword evidence="1" id="KW-0732">Signal</keyword>
<dbReference type="AlphaFoldDB" id="A0A1I8BCF7"/>
<evidence type="ECO:0000256" key="1">
    <source>
        <dbReference type="SAM" id="SignalP"/>
    </source>
</evidence>
<evidence type="ECO:0000313" key="2">
    <source>
        <dbReference type="Proteomes" id="UP000095281"/>
    </source>
</evidence>
<name>A0A1I8BCF7_MELHA</name>
<feature type="chain" id="PRO_5009315689" evidence="1">
    <location>
        <begin position="21"/>
        <end position="129"/>
    </location>
</feature>
<accession>A0A1I8BCF7</accession>
<reference evidence="3" key="1">
    <citation type="submission" date="2016-11" db="UniProtKB">
        <authorList>
            <consortium name="WormBaseParasite"/>
        </authorList>
    </citation>
    <scope>IDENTIFICATION</scope>
</reference>
<dbReference type="Proteomes" id="UP000095281">
    <property type="component" value="Unplaced"/>
</dbReference>
<sequence>MNLNIYFFIHLALSYLVTNSLLEEKYFEKPNEVNNENNENKISKVIPSTKNAERKKKFEEEIKKNPSGKTEYLCKNYDDRLYCGCVFNGKLPTNFNFPKADKLNADNFFKVATMPMCGNSYYDQMKHVC</sequence>
<keyword evidence="2" id="KW-1185">Reference proteome</keyword>
<proteinExistence type="predicted"/>